<evidence type="ECO:0000259" key="1">
    <source>
        <dbReference type="Pfam" id="PF18593"/>
    </source>
</evidence>
<proteinExistence type="predicted"/>
<dbReference type="EMBL" id="MNPW01000007">
    <property type="protein sequence ID" value="ONH53100.1"/>
    <property type="molecule type" value="Genomic_DNA"/>
</dbReference>
<comment type="caution">
    <text evidence="2">The sequence shown here is derived from an EMBL/GenBank/DDBJ whole genome shotgun (WGS) entry which is preliminary data.</text>
</comment>
<sequence>MNIPLTELQQFFGGYFHQDWIEEYSSADEAIGSFLLDSNKEAIIIVKSEILELISSYTTESDLRNNLLHEQHCYYHYPHQWTSGLAWLNHIIVKFDEYLLKQENLV</sequence>
<dbReference type="InterPro" id="IPR041129">
    <property type="entry name" value="CdiI_2"/>
</dbReference>
<dbReference type="AlphaFoldDB" id="A0A1V2K6J9"/>
<name>A0A1V2K6J9_PSECE</name>
<dbReference type="RefSeq" id="WP_076952344.1">
    <property type="nucleotide sequence ID" value="NZ_MNPW01000007.1"/>
</dbReference>
<dbReference type="CDD" id="cd20687">
    <property type="entry name" value="CdiI_Ykris-like"/>
    <property type="match status" value="1"/>
</dbReference>
<accession>A0A1V2K6J9</accession>
<evidence type="ECO:0000313" key="2">
    <source>
        <dbReference type="EMBL" id="ONH53100.1"/>
    </source>
</evidence>
<protein>
    <recommendedName>
        <fullName evidence="1">CdiI immunity protein domain-containing protein</fullName>
    </recommendedName>
</protein>
<dbReference type="Proteomes" id="UP000189295">
    <property type="component" value="Unassembled WGS sequence"/>
</dbReference>
<gene>
    <name evidence="2" type="ORF">BLL36_15555</name>
</gene>
<dbReference type="OrthoDB" id="3786912at2"/>
<feature type="domain" description="CdiI immunity protein" evidence="1">
    <location>
        <begin position="6"/>
        <end position="91"/>
    </location>
</feature>
<organism evidence="2 3">
    <name type="scientific">Pseudomonas cedrina subsp. cedrina</name>
    <dbReference type="NCBI Taxonomy" id="76762"/>
    <lineage>
        <taxon>Bacteria</taxon>
        <taxon>Pseudomonadati</taxon>
        <taxon>Pseudomonadota</taxon>
        <taxon>Gammaproteobacteria</taxon>
        <taxon>Pseudomonadales</taxon>
        <taxon>Pseudomonadaceae</taxon>
        <taxon>Pseudomonas</taxon>
    </lineage>
</organism>
<evidence type="ECO:0000313" key="3">
    <source>
        <dbReference type="Proteomes" id="UP000189295"/>
    </source>
</evidence>
<dbReference type="Pfam" id="PF18593">
    <property type="entry name" value="CdiI_2"/>
    <property type="match status" value="1"/>
</dbReference>
<reference evidence="2 3" key="1">
    <citation type="submission" date="2016-10" db="EMBL/GenBank/DDBJ databases">
        <title>Pseudomonas lactis sp. nov. and Pseudomonas paralactis sp. nov., isolated from bovine raw milk.</title>
        <authorList>
            <person name="Von Neubeck M."/>
            <person name="Huptas C."/>
            <person name="Glueck C."/>
            <person name="Krewinkel M."/>
            <person name="Stoeckel M."/>
            <person name="Stressler T."/>
            <person name="Fischer L."/>
            <person name="Hinrichs J."/>
            <person name="Scherer S."/>
            <person name="Wenning M."/>
        </authorList>
    </citation>
    <scope>NUCLEOTIDE SEQUENCE [LARGE SCALE GENOMIC DNA]</scope>
    <source>
        <strain evidence="2 3">DSM 17516</strain>
    </source>
</reference>